<proteinExistence type="predicted"/>
<protein>
    <submittedName>
        <fullName evidence="1">Uncharacterized protein</fullName>
    </submittedName>
</protein>
<accession>A0ACC1AQJ6</accession>
<dbReference type="EMBL" id="CM047905">
    <property type="protein sequence ID" value="KAJ0088936.1"/>
    <property type="molecule type" value="Genomic_DNA"/>
</dbReference>
<dbReference type="Proteomes" id="UP001164250">
    <property type="component" value="Chromosome 9"/>
</dbReference>
<evidence type="ECO:0000313" key="2">
    <source>
        <dbReference type="Proteomes" id="UP001164250"/>
    </source>
</evidence>
<sequence length="156" mass="17532">MQQYYCQGTFDNYSSKWAALLDCLILKTKPSSRVEFMVTCSPSVSVYSNVFLPGWRPSTAKYDEEKIELFTRESNSDAKIAQPEACGVNKVCTCRRCEEKADGKDCLVCDSCEEMYRFSCIEPTVKEIPPKIWYCGSCAAKGIGLPHENCVVCEAE</sequence>
<reference evidence="2" key="1">
    <citation type="journal article" date="2023" name="G3 (Bethesda)">
        <title>Genome assembly and association tests identify interacting loci associated with vigor, precocity, and sex in interspecific pistachio rootstocks.</title>
        <authorList>
            <person name="Palmer W."/>
            <person name="Jacygrad E."/>
            <person name="Sagayaradj S."/>
            <person name="Cavanaugh K."/>
            <person name="Han R."/>
            <person name="Bertier L."/>
            <person name="Beede B."/>
            <person name="Kafkas S."/>
            <person name="Golino D."/>
            <person name="Preece J."/>
            <person name="Michelmore R."/>
        </authorList>
    </citation>
    <scope>NUCLEOTIDE SEQUENCE [LARGE SCALE GENOMIC DNA]</scope>
</reference>
<gene>
    <name evidence="1" type="ORF">Patl1_32228</name>
</gene>
<evidence type="ECO:0000313" key="1">
    <source>
        <dbReference type="EMBL" id="KAJ0088936.1"/>
    </source>
</evidence>
<comment type="caution">
    <text evidence="1">The sequence shown here is derived from an EMBL/GenBank/DDBJ whole genome shotgun (WGS) entry which is preliminary data.</text>
</comment>
<keyword evidence="2" id="KW-1185">Reference proteome</keyword>
<organism evidence="1 2">
    <name type="scientific">Pistacia atlantica</name>
    <dbReference type="NCBI Taxonomy" id="434234"/>
    <lineage>
        <taxon>Eukaryota</taxon>
        <taxon>Viridiplantae</taxon>
        <taxon>Streptophyta</taxon>
        <taxon>Embryophyta</taxon>
        <taxon>Tracheophyta</taxon>
        <taxon>Spermatophyta</taxon>
        <taxon>Magnoliopsida</taxon>
        <taxon>eudicotyledons</taxon>
        <taxon>Gunneridae</taxon>
        <taxon>Pentapetalae</taxon>
        <taxon>rosids</taxon>
        <taxon>malvids</taxon>
        <taxon>Sapindales</taxon>
        <taxon>Anacardiaceae</taxon>
        <taxon>Pistacia</taxon>
    </lineage>
</organism>
<name>A0ACC1AQJ6_9ROSI</name>